<proteinExistence type="predicted"/>
<evidence type="ECO:0000313" key="1">
    <source>
        <dbReference type="EMBL" id="VAV97616.1"/>
    </source>
</evidence>
<protein>
    <submittedName>
        <fullName evidence="1">Uncharacterized protein</fullName>
    </submittedName>
</protein>
<name>A0A3B0S9P3_9ZZZZ</name>
<accession>A0A3B0S9P3</accession>
<dbReference type="AlphaFoldDB" id="A0A3B0S9P3"/>
<gene>
    <name evidence="1" type="ORF">MNBD_ALPHA02-1364</name>
</gene>
<sequence length="161" mass="17570">FETFRLLMAHRKSNMTVTSVSNLVSQNKNLSSGAIQNIFDAVENIMKPLTLDQNGQIFISYITGTAGGNVINLQCTGTANTSLTSRLGAQGAQADLGTLPGNFSIAEFETVVVSEVIYRYEPIFVQLSSWQQNNMFATQDIYQAAVQKPRYGSINFDSGCP</sequence>
<feature type="non-terminal residue" evidence="1">
    <location>
        <position position="1"/>
    </location>
</feature>
<reference evidence="1" key="1">
    <citation type="submission" date="2018-06" db="EMBL/GenBank/DDBJ databases">
        <authorList>
            <person name="Zhirakovskaya E."/>
        </authorList>
    </citation>
    <scope>NUCLEOTIDE SEQUENCE</scope>
</reference>
<organism evidence="1">
    <name type="scientific">hydrothermal vent metagenome</name>
    <dbReference type="NCBI Taxonomy" id="652676"/>
    <lineage>
        <taxon>unclassified sequences</taxon>
        <taxon>metagenomes</taxon>
        <taxon>ecological metagenomes</taxon>
    </lineage>
</organism>
<dbReference type="EMBL" id="UOED01000119">
    <property type="protein sequence ID" value="VAV97616.1"/>
    <property type="molecule type" value="Genomic_DNA"/>
</dbReference>